<dbReference type="EMBL" id="REGN01001785">
    <property type="protein sequence ID" value="RNA32541.1"/>
    <property type="molecule type" value="Genomic_DNA"/>
</dbReference>
<evidence type="ECO:0000313" key="2">
    <source>
        <dbReference type="Proteomes" id="UP000276133"/>
    </source>
</evidence>
<gene>
    <name evidence="1" type="ORF">BpHYR1_024974</name>
</gene>
<sequence length="68" mass="8052">MISYCKKLAENYCSQILIIPSELEIESKLKWLLHKTLVNLTRLEFLFEILKTNILNKLVVVTKLFKKN</sequence>
<dbReference type="AlphaFoldDB" id="A0A3M7S9U8"/>
<protein>
    <submittedName>
        <fullName evidence="1">Uncharacterized protein</fullName>
    </submittedName>
</protein>
<reference evidence="1 2" key="1">
    <citation type="journal article" date="2018" name="Sci. Rep.">
        <title>Genomic signatures of local adaptation to the degree of environmental predictability in rotifers.</title>
        <authorList>
            <person name="Franch-Gras L."/>
            <person name="Hahn C."/>
            <person name="Garcia-Roger E.M."/>
            <person name="Carmona M.J."/>
            <person name="Serra M."/>
            <person name="Gomez A."/>
        </authorList>
    </citation>
    <scope>NUCLEOTIDE SEQUENCE [LARGE SCALE GENOMIC DNA]</scope>
    <source>
        <strain evidence="1">HYR1</strain>
    </source>
</reference>
<proteinExistence type="predicted"/>
<accession>A0A3M7S9U8</accession>
<name>A0A3M7S9U8_BRAPC</name>
<dbReference type="Proteomes" id="UP000276133">
    <property type="component" value="Unassembled WGS sequence"/>
</dbReference>
<organism evidence="1 2">
    <name type="scientific">Brachionus plicatilis</name>
    <name type="common">Marine rotifer</name>
    <name type="synonym">Brachionus muelleri</name>
    <dbReference type="NCBI Taxonomy" id="10195"/>
    <lineage>
        <taxon>Eukaryota</taxon>
        <taxon>Metazoa</taxon>
        <taxon>Spiralia</taxon>
        <taxon>Gnathifera</taxon>
        <taxon>Rotifera</taxon>
        <taxon>Eurotatoria</taxon>
        <taxon>Monogononta</taxon>
        <taxon>Pseudotrocha</taxon>
        <taxon>Ploima</taxon>
        <taxon>Brachionidae</taxon>
        <taxon>Brachionus</taxon>
    </lineage>
</organism>
<evidence type="ECO:0000313" key="1">
    <source>
        <dbReference type="EMBL" id="RNA32541.1"/>
    </source>
</evidence>
<comment type="caution">
    <text evidence="1">The sequence shown here is derived from an EMBL/GenBank/DDBJ whole genome shotgun (WGS) entry which is preliminary data.</text>
</comment>
<keyword evidence="2" id="KW-1185">Reference proteome</keyword>